<evidence type="ECO:0000256" key="1">
    <source>
        <dbReference type="ARBA" id="ARBA00022679"/>
    </source>
</evidence>
<dbReference type="InParanoid" id="A0A395JPJ5"/>
<dbReference type="Pfam" id="PF13439">
    <property type="entry name" value="Glyco_transf_4"/>
    <property type="match status" value="1"/>
</dbReference>
<reference evidence="4 5" key="1">
    <citation type="submission" date="2018-06" db="EMBL/GenBank/DDBJ databases">
        <title>Genomic Encyclopedia of Type Strains, Phase IV (KMG-IV): sequencing the most valuable type-strain genomes for metagenomic binning, comparative biology and taxonomic classification.</title>
        <authorList>
            <person name="Goeker M."/>
        </authorList>
    </citation>
    <scope>NUCLEOTIDE SEQUENCE [LARGE SCALE GENOMIC DNA]</scope>
    <source>
        <strain evidence="4 5">DSM 24032</strain>
    </source>
</reference>
<dbReference type="PANTHER" id="PTHR46401">
    <property type="entry name" value="GLYCOSYLTRANSFERASE WBBK-RELATED"/>
    <property type="match status" value="1"/>
</dbReference>
<comment type="caution">
    <text evidence="4">The sequence shown here is derived from an EMBL/GenBank/DDBJ whole genome shotgun (WGS) entry which is preliminary data.</text>
</comment>
<dbReference type="Pfam" id="PF00534">
    <property type="entry name" value="Glycos_transf_1"/>
    <property type="match status" value="1"/>
</dbReference>
<protein>
    <submittedName>
        <fullName evidence="4">Glycosyltransferase involved in cell wall biosynthesis</fullName>
    </submittedName>
</protein>
<evidence type="ECO:0000313" key="4">
    <source>
        <dbReference type="EMBL" id="RBP51494.1"/>
    </source>
</evidence>
<dbReference type="Proteomes" id="UP000253083">
    <property type="component" value="Unassembled WGS sequence"/>
</dbReference>
<dbReference type="GO" id="GO:0016757">
    <property type="term" value="F:glycosyltransferase activity"/>
    <property type="evidence" value="ECO:0007669"/>
    <property type="project" value="InterPro"/>
</dbReference>
<organism evidence="4 5">
    <name type="scientific">Arenicella xantha</name>
    <dbReference type="NCBI Taxonomy" id="644221"/>
    <lineage>
        <taxon>Bacteria</taxon>
        <taxon>Pseudomonadati</taxon>
        <taxon>Pseudomonadota</taxon>
        <taxon>Gammaproteobacteria</taxon>
        <taxon>Arenicellales</taxon>
        <taxon>Arenicellaceae</taxon>
        <taxon>Arenicella</taxon>
    </lineage>
</organism>
<name>A0A395JPJ5_9GAMM</name>
<dbReference type="Gene3D" id="3.40.50.2000">
    <property type="entry name" value="Glycogen Phosphorylase B"/>
    <property type="match status" value="2"/>
</dbReference>
<dbReference type="SUPFAM" id="SSF53756">
    <property type="entry name" value="UDP-Glycosyltransferase/glycogen phosphorylase"/>
    <property type="match status" value="1"/>
</dbReference>
<keyword evidence="1 4" id="KW-0808">Transferase</keyword>
<dbReference type="RefSeq" id="WP_170132058.1">
    <property type="nucleotide sequence ID" value="NZ_QNRT01000002.1"/>
</dbReference>
<evidence type="ECO:0000313" key="5">
    <source>
        <dbReference type="Proteomes" id="UP000253083"/>
    </source>
</evidence>
<dbReference type="EMBL" id="QNRT01000002">
    <property type="protein sequence ID" value="RBP51494.1"/>
    <property type="molecule type" value="Genomic_DNA"/>
</dbReference>
<proteinExistence type="predicted"/>
<keyword evidence="5" id="KW-1185">Reference proteome</keyword>
<dbReference type="PANTHER" id="PTHR46401:SF2">
    <property type="entry name" value="GLYCOSYLTRANSFERASE WBBK-RELATED"/>
    <property type="match status" value="1"/>
</dbReference>
<feature type="domain" description="Glycosyltransferase subfamily 4-like N-terminal" evidence="3">
    <location>
        <begin position="20"/>
        <end position="174"/>
    </location>
</feature>
<gene>
    <name evidence="4" type="ORF">DFR28_102924</name>
</gene>
<dbReference type="InterPro" id="IPR028098">
    <property type="entry name" value="Glyco_trans_4-like_N"/>
</dbReference>
<dbReference type="AlphaFoldDB" id="A0A395JPJ5"/>
<dbReference type="InterPro" id="IPR001296">
    <property type="entry name" value="Glyco_trans_1"/>
</dbReference>
<dbReference type="CDD" id="cd03809">
    <property type="entry name" value="GT4_MtfB-like"/>
    <property type="match status" value="1"/>
</dbReference>
<feature type="domain" description="Glycosyl transferase family 1" evidence="2">
    <location>
        <begin position="190"/>
        <end position="337"/>
    </location>
</feature>
<evidence type="ECO:0000259" key="2">
    <source>
        <dbReference type="Pfam" id="PF00534"/>
    </source>
</evidence>
<sequence length="359" mass="40853">MNQKRITLAIDARPLSRGSGGIQRYLKRIIPHLIASGEFDIILYSDGLIEGVPDDILSKIKVRQTLRGKLAAVSWYWMAPIWIRLDRADSYWSPRHHLPFFTPKSTATIVTIHDFVWKKVPQTMPRIQWLTERLLMPTAIRSTNKIICISQTTQSQLEEYFPGAEKKSKVILHGEETSSHITGPSNTSKSVDSYFLTVGTLEPRKNYESLIRAFDMYCSEGGTVDLIIVGKNGWNYQSIYDEKNKSNFSSRIKILNSVNDEELITLYQGAQGFISISIDEGYGLPPQEAMAFGLPILLSTIDVYRELYPSADLWVNNHDINEISHAISQLNKLPKKNTYTPNGRLWSDCAKQHIKYIKA</sequence>
<evidence type="ECO:0000259" key="3">
    <source>
        <dbReference type="Pfam" id="PF13439"/>
    </source>
</evidence>
<accession>A0A395JPJ5</accession>